<feature type="compositionally biased region" description="Acidic residues" evidence="5">
    <location>
        <begin position="136"/>
        <end position="154"/>
    </location>
</feature>
<dbReference type="GO" id="GO:0016757">
    <property type="term" value="F:glycosyltransferase activity"/>
    <property type="evidence" value="ECO:0007669"/>
    <property type="project" value="UniProtKB-KW"/>
</dbReference>
<evidence type="ECO:0000256" key="2">
    <source>
        <dbReference type="ARBA" id="ARBA00022679"/>
    </source>
</evidence>
<keyword evidence="7" id="KW-1185">Reference proteome</keyword>
<keyword evidence="3" id="KW-0548">Nucleotidyltransferase</keyword>
<protein>
    <submittedName>
        <fullName evidence="6">Uncharacterized protein</fullName>
    </submittedName>
</protein>
<dbReference type="GO" id="GO:0016779">
    <property type="term" value="F:nucleotidyltransferase activity"/>
    <property type="evidence" value="ECO:0007669"/>
    <property type="project" value="UniProtKB-KW"/>
</dbReference>
<proteinExistence type="predicted"/>
<keyword evidence="4" id="KW-0520">NAD</keyword>
<evidence type="ECO:0000256" key="4">
    <source>
        <dbReference type="ARBA" id="ARBA00023027"/>
    </source>
</evidence>
<keyword evidence="2" id="KW-0808">Transferase</keyword>
<reference evidence="6" key="1">
    <citation type="submission" date="2020-05" db="EMBL/GenBank/DDBJ databases">
        <title>Phylogenomic resolution of chytrid fungi.</title>
        <authorList>
            <person name="Stajich J.E."/>
            <person name="Amses K."/>
            <person name="Simmons R."/>
            <person name="Seto K."/>
            <person name="Myers J."/>
            <person name="Bonds A."/>
            <person name="Quandt C.A."/>
            <person name="Barry K."/>
            <person name="Liu P."/>
            <person name="Grigoriev I."/>
            <person name="Longcore J.E."/>
            <person name="James T.Y."/>
        </authorList>
    </citation>
    <scope>NUCLEOTIDE SEQUENCE</scope>
    <source>
        <strain evidence="6">JEL0379</strain>
    </source>
</reference>
<dbReference type="EMBL" id="JADGJQ010000004">
    <property type="protein sequence ID" value="KAJ3184214.1"/>
    <property type="molecule type" value="Genomic_DNA"/>
</dbReference>
<sequence length="773" mass="86081">MPRKDFRNHLAALIAEGGPLEAQGVKGLASGAEDGEVAFSFHYDAVHWLAISVHFQDLHLYPKASSGVVYLGDGNTDQRAEGAAQVLESVDIDQEPLASVVDNIAQALSAFFSMHSPATLSTRFNPVPVESNSSESDGDDDSSIAAGTDEESDGNDAGFELTLLNKIHESVRSLLLRDVGQLHSAGYHNVGYLSVPSEKGFILYVTTPIQSLINGGMLTPDHCEAWNLDSKKYLVILMKFEPDYVHIIRMRTSGTERMFVQGMIGDRAQSFHTQPHPEFRITTNDSPQVSSLQAFVCFRKSTANKLGANAAREGEHRAFRYLVPFLLSWTLDDLLNNRLMAILAIRLHYRTSWAKAEEFYESVQVDPQIAFAECLPIALTSREDAATKPYRNPALRKTVRNFALVDDLDLWDAPAGSVSKAIDHWADHMNFPLLAIRYTLRRLISSSKHCLVCHKLITTEFEALKPYVCNASLCNHQYMQLGLGPSIEFEIIHEPCVVDLLVSLAYTASAQQQLSPFPAGIGYEKTTRVSFSSSGCNGITLECGSSWCLHGQLEAVPGDVIEINMPSGEMYKYTIDGLWEKGVMVKTRGPKIPAKMIGSFVSASLCQLIHTMWMGWDKDETGIGEGSALVISTLAKLPPIPELRGTLKTQLPLEDRSDEADAEPAEESAEPEAEMTEEDRLTMEAEKEEKRRRDEQYQKLLERQTTPSLRPCLDQIDPLIYPLLRWIICSNRSFIKELRREEDKITGIGAGHLQVSYNAIFTSLHIIRTRHQH</sequence>
<accession>A0AAD5TVA8</accession>
<gene>
    <name evidence="6" type="ORF">HDU87_005061</name>
</gene>
<feature type="region of interest" description="Disordered" evidence="5">
    <location>
        <begin position="646"/>
        <end position="695"/>
    </location>
</feature>
<comment type="caution">
    <text evidence="6">The sequence shown here is derived from an EMBL/GenBank/DDBJ whole genome shotgun (WGS) entry which is preliminary data.</text>
</comment>
<evidence type="ECO:0000256" key="3">
    <source>
        <dbReference type="ARBA" id="ARBA00022695"/>
    </source>
</evidence>
<dbReference type="Proteomes" id="UP001212152">
    <property type="component" value="Unassembled WGS sequence"/>
</dbReference>
<organism evidence="6 7">
    <name type="scientific">Geranomyces variabilis</name>
    <dbReference type="NCBI Taxonomy" id="109894"/>
    <lineage>
        <taxon>Eukaryota</taxon>
        <taxon>Fungi</taxon>
        <taxon>Fungi incertae sedis</taxon>
        <taxon>Chytridiomycota</taxon>
        <taxon>Chytridiomycota incertae sedis</taxon>
        <taxon>Chytridiomycetes</taxon>
        <taxon>Spizellomycetales</taxon>
        <taxon>Powellomycetaceae</taxon>
        <taxon>Geranomyces</taxon>
    </lineage>
</organism>
<evidence type="ECO:0000313" key="6">
    <source>
        <dbReference type="EMBL" id="KAJ3184214.1"/>
    </source>
</evidence>
<keyword evidence="1" id="KW-0328">Glycosyltransferase</keyword>
<feature type="compositionally biased region" description="Acidic residues" evidence="5">
    <location>
        <begin position="656"/>
        <end position="677"/>
    </location>
</feature>
<dbReference type="AlphaFoldDB" id="A0AAD5TVA8"/>
<feature type="region of interest" description="Disordered" evidence="5">
    <location>
        <begin position="123"/>
        <end position="154"/>
    </location>
</feature>
<name>A0AAD5TVA8_9FUNG</name>
<evidence type="ECO:0000256" key="5">
    <source>
        <dbReference type="SAM" id="MobiDB-lite"/>
    </source>
</evidence>
<evidence type="ECO:0000313" key="7">
    <source>
        <dbReference type="Proteomes" id="UP001212152"/>
    </source>
</evidence>
<feature type="compositionally biased region" description="Basic and acidic residues" evidence="5">
    <location>
        <begin position="678"/>
        <end position="695"/>
    </location>
</feature>
<evidence type="ECO:0000256" key="1">
    <source>
        <dbReference type="ARBA" id="ARBA00022676"/>
    </source>
</evidence>
<dbReference type="InterPro" id="IPR051838">
    <property type="entry name" value="ARTD_PARP"/>
</dbReference>
<dbReference type="PANTHER" id="PTHR21328">
    <property type="entry name" value="POLY ADP-RIBOSE POLYMERASE FAMILY, MEMBER PARP"/>
    <property type="match status" value="1"/>
</dbReference>